<dbReference type="GO" id="GO:0044718">
    <property type="term" value="P:siderophore transmembrane transport"/>
    <property type="evidence" value="ECO:0007669"/>
    <property type="project" value="TreeGrafter"/>
</dbReference>
<dbReference type="SMART" id="SM00965">
    <property type="entry name" value="STN"/>
    <property type="match status" value="1"/>
</dbReference>
<dbReference type="GO" id="GO:0015344">
    <property type="term" value="F:siderophore uptake transmembrane transporter activity"/>
    <property type="evidence" value="ECO:0007669"/>
    <property type="project" value="TreeGrafter"/>
</dbReference>
<accession>A0A1I3LK16</accession>
<dbReference type="AlphaFoldDB" id="A0A1I3LK16"/>
<evidence type="ECO:0000313" key="7">
    <source>
        <dbReference type="EMBL" id="SFI85074.1"/>
    </source>
</evidence>
<evidence type="ECO:0000256" key="1">
    <source>
        <dbReference type="ARBA" id="ARBA00022448"/>
    </source>
</evidence>
<dbReference type="PANTHER" id="PTHR30069:SF29">
    <property type="entry name" value="HEMOGLOBIN AND HEMOGLOBIN-HAPTOGLOBIN-BINDING PROTEIN 1-RELATED"/>
    <property type="match status" value="1"/>
</dbReference>
<dbReference type="Gene3D" id="2.60.40.1120">
    <property type="entry name" value="Carboxypeptidase-like, regulatory domain"/>
    <property type="match status" value="1"/>
</dbReference>
<dbReference type="PROSITE" id="PS52016">
    <property type="entry name" value="TONB_DEPENDENT_REC_3"/>
    <property type="match status" value="1"/>
</dbReference>
<keyword evidence="3 5" id="KW-0472">Membrane</keyword>
<dbReference type="FunFam" id="2.170.130.10:FF:000003">
    <property type="entry name" value="SusC/RagA family TonB-linked outer membrane protein"/>
    <property type="match status" value="1"/>
</dbReference>
<sequence>MKIFLPGKEPCKEKRLFPKLLILMNLTVLFLTVACLQVSALGFAQKITLSVKNVPLSETFSAIEQQSEYKFFYDNKLVKKIRNISVDLHNVAVTEVLDELMKNQSLTYSIVDHTIVIQRKNKKEIAAAYSVKSVGLQRFSARSRRLRLNVAPITEFKVEGKVVDENGEPLSGVSIQEKGTQQSTSTNVEGMFSMDVLDRNATLVFSFVGYESQEISIAGQTSLNVTLKESTSRLDEVVVVGYGTQKRATLTGSVASVGNRELKRSPTVSLSNSISGLLPGVVASNRSGEPGRDDASILIRGRSTTGDNTPLIVIDGIPGSAGWAQINPNDVESISVLKDASAAIYGAQAANGVILITTKRGSIGTPTIDYTFNQGISTPTRVPRMADSYTYGEFVNQLLVERNQSPRYTDEELQKFRDGSDPLNYPNTNWLDAVLRKATPQSQHNLSVRGGTENVKYSVSGSFANQKGIFKNGSTNFKTYSLRSNLDAKINKYIQVGLDVNAGLDDGNYPAFSTTTTFQFARINFPYQPVYYPNGLPSAGLERGNNPAIMSGEATGNNNERSQRYQAKASVDVMIPWVDGLGIDGFFAYINNIDLTKNFQTPWTVYNYDKSTDTYTSLLGGGILLPQLRQGMTNGRSTLLNFRIKYNKQINDHSINSFIAAEQSEGYSNNFQGFRRNYISPAIDELFAGDLKDQEATGTASETGRRNFFGRVSYGYKDKYLFDFNFRYDGSAIFPEGKQYGFFPGVSAAYRISEESFIKERLDFINDLKLRASWGEIGNDRVSAFQYLSTYTIGVQGYNLGQTPSLAPGLIGGVTPNPTITWEVARTTNIGLDGDLWNSALGFTVDVFKSKRSNILAKRDLAVPAYTGLVLPNENIGVVENKGIEVELSHAKRTDGFSYRVAGNISYSKNKIIDVSEASNVPDWQKAEGHIIGANNYYRAIGIFRTQEEVDASPVVLGTVVGDLKYEDINDDGVINASDMVRMDKTNIPEMIFGLNLSMDYKNFSLFANFAGQARAWQYIWTQAGLNGNSLQELIENRYRPGSMDSKYPRLPSLAAEVNGQRSSFWLRDASFARLKTLELGYTVPQELLSRIKIKHLRVYVNGNNLFTLDKLKNFDPEGTSEAGDFYPQSKIYNLGFNLTF</sequence>
<dbReference type="SUPFAM" id="SSF56935">
    <property type="entry name" value="Porins"/>
    <property type="match status" value="1"/>
</dbReference>
<dbReference type="InterPro" id="IPR018247">
    <property type="entry name" value="EF_Hand_1_Ca_BS"/>
</dbReference>
<name>A0A1I3LK16_9SPHI</name>
<gene>
    <name evidence="7" type="ORF">SAMN05444682_10658</name>
</gene>
<dbReference type="InterPro" id="IPR011662">
    <property type="entry name" value="Secretin/TonB_short_N"/>
</dbReference>
<dbReference type="OrthoDB" id="9768177at2"/>
<evidence type="ECO:0000256" key="5">
    <source>
        <dbReference type="PROSITE-ProRule" id="PRU01360"/>
    </source>
</evidence>
<evidence type="ECO:0000313" key="8">
    <source>
        <dbReference type="Proteomes" id="UP000198670"/>
    </source>
</evidence>
<dbReference type="NCBIfam" id="TIGR04057">
    <property type="entry name" value="SusC_RagA_signa"/>
    <property type="match status" value="1"/>
</dbReference>
<dbReference type="GO" id="GO:0009279">
    <property type="term" value="C:cell outer membrane"/>
    <property type="evidence" value="ECO:0007669"/>
    <property type="project" value="UniProtKB-SubCell"/>
</dbReference>
<keyword evidence="5" id="KW-1134">Transmembrane beta strand</keyword>
<keyword evidence="5" id="KW-0812">Transmembrane</keyword>
<dbReference type="EMBL" id="FOQO01000006">
    <property type="protein sequence ID" value="SFI85074.1"/>
    <property type="molecule type" value="Genomic_DNA"/>
</dbReference>
<evidence type="ECO:0000256" key="3">
    <source>
        <dbReference type="ARBA" id="ARBA00023136"/>
    </source>
</evidence>
<dbReference type="Pfam" id="PF07715">
    <property type="entry name" value="Plug"/>
    <property type="match status" value="1"/>
</dbReference>
<evidence type="ECO:0000256" key="2">
    <source>
        <dbReference type="ARBA" id="ARBA00022729"/>
    </source>
</evidence>
<dbReference type="Pfam" id="PF13715">
    <property type="entry name" value="CarbopepD_reg_2"/>
    <property type="match status" value="1"/>
</dbReference>
<keyword evidence="8" id="KW-1185">Reference proteome</keyword>
<dbReference type="PANTHER" id="PTHR30069">
    <property type="entry name" value="TONB-DEPENDENT OUTER MEMBRANE RECEPTOR"/>
    <property type="match status" value="1"/>
</dbReference>
<dbReference type="STRING" id="1477437.SAMN05444682_10658"/>
<evidence type="ECO:0000259" key="6">
    <source>
        <dbReference type="SMART" id="SM00965"/>
    </source>
</evidence>
<dbReference type="InterPro" id="IPR023996">
    <property type="entry name" value="TonB-dep_OMP_SusC/RagA"/>
</dbReference>
<dbReference type="InterPro" id="IPR023997">
    <property type="entry name" value="TonB-dep_OMP_SusC/RagA_CS"/>
</dbReference>
<dbReference type="PROSITE" id="PS00018">
    <property type="entry name" value="EF_HAND_1"/>
    <property type="match status" value="1"/>
</dbReference>
<dbReference type="NCBIfam" id="TIGR04056">
    <property type="entry name" value="OMP_RagA_SusC"/>
    <property type="match status" value="1"/>
</dbReference>
<dbReference type="Gene3D" id="3.55.50.30">
    <property type="match status" value="1"/>
</dbReference>
<dbReference type="SUPFAM" id="SSF49464">
    <property type="entry name" value="Carboxypeptidase regulatory domain-like"/>
    <property type="match status" value="1"/>
</dbReference>
<comment type="similarity">
    <text evidence="5">Belongs to the TonB-dependent receptor family.</text>
</comment>
<keyword evidence="1 5" id="KW-0813">Transport</keyword>
<keyword evidence="4 5" id="KW-0998">Cell outer membrane</keyword>
<reference evidence="7 8" key="1">
    <citation type="submission" date="2016-10" db="EMBL/GenBank/DDBJ databases">
        <authorList>
            <person name="de Groot N.N."/>
        </authorList>
    </citation>
    <scope>NUCLEOTIDE SEQUENCE [LARGE SCALE GENOMIC DNA]</scope>
    <source>
        <strain evidence="7 8">RK1</strain>
    </source>
</reference>
<keyword evidence="2" id="KW-0732">Signal</keyword>
<dbReference type="InterPro" id="IPR012910">
    <property type="entry name" value="Plug_dom"/>
</dbReference>
<dbReference type="Pfam" id="PF07660">
    <property type="entry name" value="STN"/>
    <property type="match status" value="1"/>
</dbReference>
<feature type="domain" description="Secretin/TonB short N-terminal" evidence="6">
    <location>
        <begin position="69"/>
        <end position="120"/>
    </location>
</feature>
<dbReference type="InterPro" id="IPR008969">
    <property type="entry name" value="CarboxyPept-like_regulatory"/>
</dbReference>
<protein>
    <submittedName>
        <fullName evidence="7">TonB-linked outer membrane protein, SusC/RagA family</fullName>
    </submittedName>
</protein>
<dbReference type="PROSITE" id="PS51257">
    <property type="entry name" value="PROKAR_LIPOPROTEIN"/>
    <property type="match status" value="1"/>
</dbReference>
<dbReference type="Proteomes" id="UP000198670">
    <property type="component" value="Unassembled WGS sequence"/>
</dbReference>
<dbReference type="Gene3D" id="2.170.130.10">
    <property type="entry name" value="TonB-dependent receptor, plug domain"/>
    <property type="match status" value="1"/>
</dbReference>
<dbReference type="InterPro" id="IPR039426">
    <property type="entry name" value="TonB-dep_rcpt-like"/>
</dbReference>
<evidence type="ECO:0000256" key="4">
    <source>
        <dbReference type="ARBA" id="ARBA00023237"/>
    </source>
</evidence>
<proteinExistence type="inferred from homology"/>
<comment type="subcellular location">
    <subcellularLocation>
        <location evidence="5">Cell outer membrane</location>
        <topology evidence="5">Multi-pass membrane protein</topology>
    </subcellularLocation>
</comment>
<organism evidence="7 8">
    <name type="scientific">Parapedobacter indicus</name>
    <dbReference type="NCBI Taxonomy" id="1477437"/>
    <lineage>
        <taxon>Bacteria</taxon>
        <taxon>Pseudomonadati</taxon>
        <taxon>Bacteroidota</taxon>
        <taxon>Sphingobacteriia</taxon>
        <taxon>Sphingobacteriales</taxon>
        <taxon>Sphingobacteriaceae</taxon>
        <taxon>Parapedobacter</taxon>
    </lineage>
</organism>
<dbReference type="InterPro" id="IPR037066">
    <property type="entry name" value="Plug_dom_sf"/>
</dbReference>